<name>A0A9Q3ID83_9BASI</name>
<gene>
    <name evidence="1" type="ORF">O181_075812</name>
</gene>
<protein>
    <submittedName>
        <fullName evidence="1">Uncharacterized protein</fullName>
    </submittedName>
</protein>
<accession>A0A9Q3ID83</accession>
<evidence type="ECO:0000313" key="2">
    <source>
        <dbReference type="Proteomes" id="UP000765509"/>
    </source>
</evidence>
<dbReference type="EMBL" id="AVOT02040853">
    <property type="protein sequence ID" value="MBW0536097.1"/>
    <property type="molecule type" value="Genomic_DNA"/>
</dbReference>
<dbReference type="Proteomes" id="UP000765509">
    <property type="component" value="Unassembled WGS sequence"/>
</dbReference>
<evidence type="ECO:0000313" key="1">
    <source>
        <dbReference type="EMBL" id="MBW0536097.1"/>
    </source>
</evidence>
<dbReference type="AlphaFoldDB" id="A0A9Q3ID83"/>
<reference evidence="1" key="1">
    <citation type="submission" date="2021-03" db="EMBL/GenBank/DDBJ databases">
        <title>Draft genome sequence of rust myrtle Austropuccinia psidii MF-1, a brazilian biotype.</title>
        <authorList>
            <person name="Quecine M.C."/>
            <person name="Pachon D.M.R."/>
            <person name="Bonatelli M.L."/>
            <person name="Correr F.H."/>
            <person name="Franceschini L.M."/>
            <person name="Leite T.F."/>
            <person name="Margarido G.R.A."/>
            <person name="Almeida C.A."/>
            <person name="Ferrarezi J.A."/>
            <person name="Labate C.A."/>
        </authorList>
    </citation>
    <scope>NUCLEOTIDE SEQUENCE</scope>
    <source>
        <strain evidence="1">MF-1</strain>
    </source>
</reference>
<comment type="caution">
    <text evidence="1">The sequence shown here is derived from an EMBL/GenBank/DDBJ whole genome shotgun (WGS) entry which is preliminary data.</text>
</comment>
<keyword evidence="2" id="KW-1185">Reference proteome</keyword>
<proteinExistence type="predicted"/>
<sequence length="176" mass="20370">MGDAIREPTDNDQDPKKKFLLEYLEETQLEIQEIQLEAGIPQHTANKYLCKHTEDAQNFLVRPTRGMEYIHETSTNMTVCIENYQHPLIIDNGSHFSIVATEYLDNHFPTLEKQLLPTKAKRFESASGKMKFIGTIIKEIIIPHRKDNISLNPKFVVLEDAHIQGFLLGADYHRMY</sequence>
<organism evidence="1 2">
    <name type="scientific">Austropuccinia psidii MF-1</name>
    <dbReference type="NCBI Taxonomy" id="1389203"/>
    <lineage>
        <taxon>Eukaryota</taxon>
        <taxon>Fungi</taxon>
        <taxon>Dikarya</taxon>
        <taxon>Basidiomycota</taxon>
        <taxon>Pucciniomycotina</taxon>
        <taxon>Pucciniomycetes</taxon>
        <taxon>Pucciniales</taxon>
        <taxon>Sphaerophragmiaceae</taxon>
        <taxon>Austropuccinia</taxon>
    </lineage>
</organism>